<dbReference type="InterPro" id="IPR008271">
    <property type="entry name" value="Ser/Thr_kinase_AS"/>
</dbReference>
<keyword evidence="4 7" id="KW-0418">Kinase</keyword>
<evidence type="ECO:0000256" key="1">
    <source>
        <dbReference type="ARBA" id="ARBA00022527"/>
    </source>
</evidence>
<keyword evidence="5" id="KW-0067">ATP-binding</keyword>
<dbReference type="InterPro" id="IPR000719">
    <property type="entry name" value="Prot_kinase_dom"/>
</dbReference>
<dbReference type="GO" id="GO:0005634">
    <property type="term" value="C:nucleus"/>
    <property type="evidence" value="ECO:0007669"/>
    <property type="project" value="TreeGrafter"/>
</dbReference>
<dbReference type="InterPro" id="IPR011009">
    <property type="entry name" value="Kinase-like_dom_sf"/>
</dbReference>
<evidence type="ECO:0000313" key="7">
    <source>
        <dbReference type="EMBL" id="OHT09990.1"/>
    </source>
</evidence>
<feature type="domain" description="Protein kinase" evidence="6">
    <location>
        <begin position="21"/>
        <end position="278"/>
    </location>
</feature>
<dbReference type="PIRSF" id="PIRSF000654">
    <property type="entry name" value="Integrin-linked_kinase"/>
    <property type="match status" value="1"/>
</dbReference>
<dbReference type="PANTHER" id="PTHR24345:SF0">
    <property type="entry name" value="CELL CYCLE SERINE_THREONINE-PROTEIN KINASE CDC5_MSD2"/>
    <property type="match status" value="1"/>
</dbReference>
<evidence type="ECO:0000256" key="5">
    <source>
        <dbReference type="ARBA" id="ARBA00022840"/>
    </source>
</evidence>
<reference evidence="7" key="1">
    <citation type="submission" date="2016-10" db="EMBL/GenBank/DDBJ databases">
        <authorList>
            <person name="Benchimol M."/>
            <person name="Almeida L.G."/>
            <person name="Vasconcelos A.T."/>
            <person name="Perreira-Neves A."/>
            <person name="Rosa I.A."/>
            <person name="Tasca T."/>
            <person name="Bogo M.R."/>
            <person name="de Souza W."/>
        </authorList>
    </citation>
    <scope>NUCLEOTIDE SEQUENCE [LARGE SCALE GENOMIC DNA]</scope>
    <source>
        <strain evidence="7">K</strain>
    </source>
</reference>
<dbReference type="SUPFAM" id="SSF56112">
    <property type="entry name" value="Protein kinase-like (PK-like)"/>
    <property type="match status" value="1"/>
</dbReference>
<evidence type="ECO:0000259" key="6">
    <source>
        <dbReference type="PROSITE" id="PS50011"/>
    </source>
</evidence>
<dbReference type="FunFam" id="3.30.200.20:FF:000042">
    <property type="entry name" value="Aurora kinase A"/>
    <property type="match status" value="1"/>
</dbReference>
<sequence length="326" mass="37335">MFSEKNDSGYEYIIPSTVKCYKVISKISSGSFSVVFKVLNMKTNEYYAMKVVSREQMIKYSSIFQLEQELRILETTNHPNIIKLHEIVYEKTYIYIIMELSDTDLLTALMIRGSLLQCEIRHIFQQICHAIKYLHSKGISHHDLKPENILLDKDDVCKIADFGSAFTKKPPHDVFGATLNYVAPEAILNDTFDYKKADIWTLGIILYILTTSSFPFQLEGSDVEIAHRIINADYQIPFYVDKESKQIIAACLQKKPEDRPTIDELIDIMNKGSQVKFISAQKSLKPKKIISSIVSTSVLTSRMTKNIEIKNKPKIRVSNSVNLSFL</sequence>
<keyword evidence="3" id="KW-0547">Nucleotide-binding</keyword>
<dbReference type="PANTHER" id="PTHR24345">
    <property type="entry name" value="SERINE/THREONINE-PROTEIN KINASE PLK"/>
    <property type="match status" value="1"/>
</dbReference>
<dbReference type="Gene3D" id="1.10.510.10">
    <property type="entry name" value="Transferase(Phosphotransferase) domain 1"/>
    <property type="match status" value="1"/>
</dbReference>
<keyword evidence="8" id="KW-1185">Reference proteome</keyword>
<dbReference type="Proteomes" id="UP000179807">
    <property type="component" value="Unassembled WGS sequence"/>
</dbReference>
<dbReference type="PROSITE" id="PS00108">
    <property type="entry name" value="PROTEIN_KINASE_ST"/>
    <property type="match status" value="1"/>
</dbReference>
<dbReference type="GO" id="GO:0004674">
    <property type="term" value="F:protein serine/threonine kinase activity"/>
    <property type="evidence" value="ECO:0007669"/>
    <property type="project" value="UniProtKB-KW"/>
</dbReference>
<dbReference type="Pfam" id="PF00069">
    <property type="entry name" value="Pkinase"/>
    <property type="match status" value="1"/>
</dbReference>
<comment type="caution">
    <text evidence="7">The sequence shown here is derived from an EMBL/GenBank/DDBJ whole genome shotgun (WGS) entry which is preliminary data.</text>
</comment>
<evidence type="ECO:0000313" key="8">
    <source>
        <dbReference type="Proteomes" id="UP000179807"/>
    </source>
</evidence>
<accession>A0A1J4KJX7</accession>
<gene>
    <name evidence="7" type="ORF">TRFO_20995</name>
</gene>
<organism evidence="7 8">
    <name type="scientific">Tritrichomonas foetus</name>
    <dbReference type="NCBI Taxonomy" id="1144522"/>
    <lineage>
        <taxon>Eukaryota</taxon>
        <taxon>Metamonada</taxon>
        <taxon>Parabasalia</taxon>
        <taxon>Tritrichomonadida</taxon>
        <taxon>Tritrichomonadidae</taxon>
        <taxon>Tritrichomonas</taxon>
    </lineage>
</organism>
<dbReference type="SMART" id="SM00220">
    <property type="entry name" value="S_TKc"/>
    <property type="match status" value="1"/>
</dbReference>
<evidence type="ECO:0000256" key="4">
    <source>
        <dbReference type="ARBA" id="ARBA00022777"/>
    </source>
</evidence>
<dbReference type="AlphaFoldDB" id="A0A1J4KJX7"/>
<dbReference type="GO" id="GO:0005524">
    <property type="term" value="F:ATP binding"/>
    <property type="evidence" value="ECO:0007669"/>
    <property type="project" value="UniProtKB-KW"/>
</dbReference>
<dbReference type="GeneID" id="94836407"/>
<dbReference type="RefSeq" id="XP_068363126.1">
    <property type="nucleotide sequence ID" value="XM_068501703.1"/>
</dbReference>
<dbReference type="PROSITE" id="PS50011">
    <property type="entry name" value="PROTEIN_KINASE_DOM"/>
    <property type="match status" value="1"/>
</dbReference>
<evidence type="ECO:0000256" key="3">
    <source>
        <dbReference type="ARBA" id="ARBA00022741"/>
    </source>
</evidence>
<protein>
    <submittedName>
        <fullName evidence="7">CAMK family protein kinase</fullName>
    </submittedName>
</protein>
<dbReference type="EMBL" id="MLAK01000625">
    <property type="protein sequence ID" value="OHT09990.1"/>
    <property type="molecule type" value="Genomic_DNA"/>
</dbReference>
<name>A0A1J4KJX7_9EUKA</name>
<dbReference type="FunFam" id="1.10.510.10:FF:000956">
    <property type="entry name" value="CAMK family protein kinase"/>
    <property type="match status" value="1"/>
</dbReference>
<dbReference type="VEuPathDB" id="TrichDB:TRFO_20995"/>
<proteinExistence type="predicted"/>
<dbReference type="OrthoDB" id="6513151at2759"/>
<evidence type="ECO:0000256" key="2">
    <source>
        <dbReference type="ARBA" id="ARBA00022679"/>
    </source>
</evidence>
<keyword evidence="2" id="KW-0808">Transferase</keyword>
<keyword evidence="1" id="KW-0723">Serine/threonine-protein kinase</keyword>